<evidence type="ECO:0000313" key="6">
    <source>
        <dbReference type="EMBL" id="RWX42933.1"/>
    </source>
</evidence>
<reference evidence="6 7" key="1">
    <citation type="submission" date="2017-01" db="EMBL/GenBank/DDBJ databases">
        <title>The cable genome- insights into the physiology and evolution of filamentous bacteria capable of sulfide oxidation via long distance electron transfer.</title>
        <authorList>
            <person name="Schreiber L."/>
            <person name="Bjerg J.T."/>
            <person name="Boggild A."/>
            <person name="Van De Vossenberg J."/>
            <person name="Meysman F."/>
            <person name="Nielsen L.P."/>
            <person name="Schramm A."/>
            <person name="Kjeldsen K.U."/>
        </authorList>
    </citation>
    <scope>NUCLEOTIDE SEQUENCE [LARGE SCALE GENOMIC DNA]</scope>
    <source>
        <strain evidence="6">MCF</strain>
    </source>
</reference>
<evidence type="ECO:0000256" key="3">
    <source>
        <dbReference type="ARBA" id="ARBA00022898"/>
    </source>
</evidence>
<dbReference type="AlphaFoldDB" id="A0A3S4T4M4"/>
<gene>
    <name evidence="6" type="ORF">H206_00485</name>
</gene>
<dbReference type="InterPro" id="IPR001926">
    <property type="entry name" value="TrpB-like_PALP"/>
</dbReference>
<dbReference type="PROSITE" id="PS00901">
    <property type="entry name" value="CYS_SYNTHASE"/>
    <property type="match status" value="1"/>
</dbReference>
<accession>A0A3S4T4M4</accession>
<dbReference type="GO" id="GO:0016765">
    <property type="term" value="F:transferase activity, transferring alkyl or aryl (other than methyl) groups"/>
    <property type="evidence" value="ECO:0007669"/>
    <property type="project" value="UniProtKB-ARBA"/>
</dbReference>
<keyword evidence="3" id="KW-0663">Pyridoxal phosphate</keyword>
<dbReference type="Proteomes" id="UP000287853">
    <property type="component" value="Unassembled WGS sequence"/>
</dbReference>
<dbReference type="InterPro" id="IPR050214">
    <property type="entry name" value="Cys_Synth/Cystath_Beta-Synth"/>
</dbReference>
<feature type="domain" description="Tryptophan synthase beta chain-like PALP" evidence="5">
    <location>
        <begin position="5"/>
        <end position="114"/>
    </location>
</feature>
<comment type="similarity">
    <text evidence="2">Belongs to the cysteine synthase/cystathionine beta-synthase family.</text>
</comment>
<dbReference type="PANTHER" id="PTHR10314">
    <property type="entry name" value="CYSTATHIONINE BETA-SYNTHASE"/>
    <property type="match status" value="1"/>
</dbReference>
<feature type="region of interest" description="Disordered" evidence="4">
    <location>
        <begin position="154"/>
        <end position="173"/>
    </location>
</feature>
<evidence type="ECO:0000256" key="2">
    <source>
        <dbReference type="ARBA" id="ARBA00007103"/>
    </source>
</evidence>
<dbReference type="FunFam" id="3.40.50.1100:FF:000003">
    <property type="entry name" value="Cystathionine beta-synthase"/>
    <property type="match status" value="1"/>
</dbReference>
<dbReference type="Pfam" id="PF00291">
    <property type="entry name" value="PALP"/>
    <property type="match status" value="1"/>
</dbReference>
<dbReference type="Gene3D" id="3.40.50.1100">
    <property type="match status" value="2"/>
</dbReference>
<comment type="caution">
    <text evidence="6">The sequence shown here is derived from an EMBL/GenBank/DDBJ whole genome shotgun (WGS) entry which is preliminary data.</text>
</comment>
<dbReference type="GO" id="GO:0006535">
    <property type="term" value="P:cysteine biosynthetic process from serine"/>
    <property type="evidence" value="ECO:0007669"/>
    <property type="project" value="InterPro"/>
</dbReference>
<sequence length="173" mass="18670">MNLLNLIGNTPLVSLQRMCPSGAGEIHAKLECMNPGGSVKDRPALNMIEAGEKSGELTPDKIVLEATSGNTGIGLAMVCAAKGYRCQLIMPESASIERRQIMRAYGAEIILTPAPRSTMVRLRRPMPLPVNIRSVISSRISLIIPPIGRPIIKRPVRKSGSRHKAGSRMLSPP</sequence>
<feature type="compositionally biased region" description="Basic residues" evidence="4">
    <location>
        <begin position="154"/>
        <end position="166"/>
    </location>
</feature>
<organism evidence="6 7">
    <name type="scientific">Candidatus Electrothrix aarhusensis</name>
    <dbReference type="NCBI Taxonomy" id="1859131"/>
    <lineage>
        <taxon>Bacteria</taxon>
        <taxon>Pseudomonadati</taxon>
        <taxon>Thermodesulfobacteriota</taxon>
        <taxon>Desulfobulbia</taxon>
        <taxon>Desulfobulbales</taxon>
        <taxon>Desulfobulbaceae</taxon>
        <taxon>Candidatus Electrothrix</taxon>
    </lineage>
</organism>
<protein>
    <submittedName>
        <fullName evidence="6">Pyridoxal-phosphate dependent enzyme</fullName>
    </submittedName>
</protein>
<proteinExistence type="inferred from homology"/>
<dbReference type="InterPro" id="IPR036052">
    <property type="entry name" value="TrpB-like_PALP_sf"/>
</dbReference>
<comment type="cofactor">
    <cofactor evidence="1">
        <name>pyridoxal 5'-phosphate</name>
        <dbReference type="ChEBI" id="CHEBI:597326"/>
    </cofactor>
</comment>
<dbReference type="SUPFAM" id="SSF53686">
    <property type="entry name" value="Tryptophan synthase beta subunit-like PLP-dependent enzymes"/>
    <property type="match status" value="1"/>
</dbReference>
<evidence type="ECO:0000256" key="4">
    <source>
        <dbReference type="SAM" id="MobiDB-lite"/>
    </source>
</evidence>
<evidence type="ECO:0000313" key="7">
    <source>
        <dbReference type="Proteomes" id="UP000287853"/>
    </source>
</evidence>
<dbReference type="EMBL" id="MTKO01000137">
    <property type="protein sequence ID" value="RWX42933.1"/>
    <property type="molecule type" value="Genomic_DNA"/>
</dbReference>
<evidence type="ECO:0000259" key="5">
    <source>
        <dbReference type="Pfam" id="PF00291"/>
    </source>
</evidence>
<keyword evidence="7" id="KW-1185">Reference proteome</keyword>
<dbReference type="InterPro" id="IPR001216">
    <property type="entry name" value="P-phosphate_BS"/>
</dbReference>
<name>A0A3S4T4M4_9BACT</name>
<evidence type="ECO:0000256" key="1">
    <source>
        <dbReference type="ARBA" id="ARBA00001933"/>
    </source>
</evidence>